<comment type="function">
    <text evidence="8 9">Catalyzes the reversible transfer of the terminal phosphate of ATP to form a long-chain polyphosphate (polyP).</text>
</comment>
<evidence type="ECO:0000313" key="16">
    <source>
        <dbReference type="Proteomes" id="UP000463470"/>
    </source>
</evidence>
<sequence length="740" mass="83851">MCQKSMEAEPNANGPSLDKTPERKSFNRSEYYINRELSWLEFNQRVLEEALDRTNPLLERLKFLAIVSSNLDEFFMVRVAGVQDQKEAGLLKRDPSGLTPAAQLKLIAERTHRMVQDQYAHLMNNLLPELEAKGIRFLRCDELNRSQKSFVENYFEQVIYPVLTPLAVDQSRPFPLLANKSLNIAVFLEPENNLAVKRQLFAVVQVPSVLPRFIEVPCTGGEAFVFLEDVIKSQLEVLFRGNHILDASTFRITRNADLTVDEEGAEDLLEAIEKELQKRKWGAEVRLELQSGASPAIRDYLKADLELDDEDLYTIPGPLDLTAFMRIVDLPGYDNLRHEKMTPQEPEDLVGEKDLFAAIAKKDILLHHPYESFHPVVEFVSQAARDPRVLAIKQTLYRVSGDSSIVKALAEAARKGKQVTVLVELKARFDEEKNIAWAKTLEKAGCHVIYGLVGLKTHAKIILVVRQEEGMIRRYVHLGTGNYNDATARFYTDFGLLTSAESFGADATDFFNEVTGYAVPAKWREIEAAPLGLRKRFFELIEREIAASTPEKPGRIIAKMNSLTDERMIQMLYKASCAGVQIDLIIRGVCCLRPGIPGVSENIRVTSIVGRFLEHHRAYYFQNGGSEEIYLSSADWMDRNLDRRVELLFPVKAPASAQRVKAILEMMLKDNVKARRLLPDGTYVRVAQEEREVLQSQVYFLKHSRRKGGRGSRRNRAAAATPAAPAERENEKENGKNLLH</sequence>
<evidence type="ECO:0000256" key="1">
    <source>
        <dbReference type="ARBA" id="ARBA00022553"/>
    </source>
</evidence>
<dbReference type="InterPro" id="IPR041108">
    <property type="entry name" value="PP_kinase_C_1"/>
</dbReference>
<dbReference type="Pfam" id="PF13089">
    <property type="entry name" value="PP_kinase_N"/>
    <property type="match status" value="1"/>
</dbReference>
<dbReference type="Gene3D" id="3.30.1840.10">
    <property type="entry name" value="Polyphosphate kinase middle domain"/>
    <property type="match status" value="1"/>
</dbReference>
<dbReference type="InterPro" id="IPR003414">
    <property type="entry name" value="PP_kinase"/>
</dbReference>
<dbReference type="CDD" id="cd09165">
    <property type="entry name" value="PLDc_PaPPK1_C1_like"/>
    <property type="match status" value="1"/>
</dbReference>
<evidence type="ECO:0000256" key="9">
    <source>
        <dbReference type="RuleBase" id="RU003800"/>
    </source>
</evidence>
<evidence type="ECO:0000259" key="12">
    <source>
        <dbReference type="Pfam" id="PF13089"/>
    </source>
</evidence>
<dbReference type="PANTHER" id="PTHR30218:SF0">
    <property type="entry name" value="POLYPHOSPHATE KINASE"/>
    <property type="match status" value="1"/>
</dbReference>
<evidence type="ECO:0000256" key="5">
    <source>
        <dbReference type="ARBA" id="ARBA00022777"/>
    </source>
</evidence>
<dbReference type="NCBIfam" id="NF003921">
    <property type="entry name" value="PRK05443.2-2"/>
    <property type="match status" value="1"/>
</dbReference>
<feature type="binding site" evidence="8">
    <location>
        <position position="615"/>
    </location>
    <ligand>
        <name>ATP</name>
        <dbReference type="ChEBI" id="CHEBI:30616"/>
    </ligand>
</feature>
<dbReference type="NCBIfam" id="TIGR03705">
    <property type="entry name" value="poly_P_kin"/>
    <property type="match status" value="1"/>
</dbReference>
<name>A0A845LBN6_9FIRM</name>
<dbReference type="GO" id="GO:0006799">
    <property type="term" value="P:polyphosphate biosynthetic process"/>
    <property type="evidence" value="ECO:0007669"/>
    <property type="project" value="UniProtKB-UniRule"/>
</dbReference>
<feature type="binding site" evidence="8">
    <location>
        <position position="70"/>
    </location>
    <ligand>
        <name>ATP</name>
        <dbReference type="ChEBI" id="CHEBI:30616"/>
    </ligand>
</feature>
<evidence type="ECO:0000259" key="11">
    <source>
        <dbReference type="Pfam" id="PF02503"/>
    </source>
</evidence>
<dbReference type="GO" id="GO:0046872">
    <property type="term" value="F:metal ion binding"/>
    <property type="evidence" value="ECO:0007669"/>
    <property type="project" value="UniProtKB-KW"/>
</dbReference>
<dbReference type="InterPro" id="IPR036830">
    <property type="entry name" value="PP_kinase_middle_dom_sf"/>
</dbReference>
<feature type="binding site" evidence="8">
    <location>
        <position position="428"/>
    </location>
    <ligand>
        <name>Mg(2+)</name>
        <dbReference type="ChEBI" id="CHEBI:18420"/>
    </ligand>
</feature>
<dbReference type="SUPFAM" id="SSF143724">
    <property type="entry name" value="PHP14-like"/>
    <property type="match status" value="1"/>
</dbReference>
<comment type="similarity">
    <text evidence="8 9">Belongs to the polyphosphate kinase 1 (PPK1) family.</text>
</comment>
<dbReference type="GO" id="GO:0009358">
    <property type="term" value="C:polyphosphate kinase complex"/>
    <property type="evidence" value="ECO:0007669"/>
    <property type="project" value="InterPro"/>
</dbReference>
<dbReference type="InterPro" id="IPR024953">
    <property type="entry name" value="PP_kinase_middle"/>
</dbReference>
<feature type="compositionally biased region" description="Basic and acidic residues" evidence="10">
    <location>
        <begin position="726"/>
        <end position="740"/>
    </location>
</feature>
<comment type="PTM">
    <text evidence="8 9">An intermediate of this reaction is the autophosphorylated ppk in which a phosphate is covalently linked to a histidine residue through a N-P bond.</text>
</comment>
<dbReference type="NCBIfam" id="NF003917">
    <property type="entry name" value="PRK05443.1-1"/>
    <property type="match status" value="1"/>
</dbReference>
<dbReference type="CDD" id="cd09168">
    <property type="entry name" value="PLDc_PaPPK1_C2_like"/>
    <property type="match status" value="1"/>
</dbReference>
<evidence type="ECO:0000259" key="14">
    <source>
        <dbReference type="Pfam" id="PF17941"/>
    </source>
</evidence>
<feature type="binding site" evidence="8">
    <location>
        <position position="398"/>
    </location>
    <ligand>
        <name>Mg(2+)</name>
        <dbReference type="ChEBI" id="CHEBI:18420"/>
    </ligand>
</feature>
<dbReference type="SUPFAM" id="SSF140356">
    <property type="entry name" value="PPK N-terminal domain-like"/>
    <property type="match status" value="1"/>
</dbReference>
<gene>
    <name evidence="8" type="primary">ppk</name>
    <name evidence="15" type="ORF">GTO91_15340</name>
</gene>
<dbReference type="Pfam" id="PF02503">
    <property type="entry name" value="PP_kinase"/>
    <property type="match status" value="1"/>
</dbReference>
<keyword evidence="4 8" id="KW-0547">Nucleotide-binding</keyword>
<dbReference type="Pfam" id="PF13090">
    <property type="entry name" value="PP_kinase_C"/>
    <property type="match status" value="1"/>
</dbReference>
<dbReference type="GO" id="GO:0008976">
    <property type="term" value="F:polyphosphate kinase activity"/>
    <property type="evidence" value="ECO:0007669"/>
    <property type="project" value="UniProtKB-UniRule"/>
</dbReference>
<feature type="active site" description="Phosphohistidine intermediate" evidence="8">
    <location>
        <position position="458"/>
    </location>
</feature>
<dbReference type="AlphaFoldDB" id="A0A845LBN6"/>
<organism evidence="15 16">
    <name type="scientific">Heliomicrobium undosum</name>
    <dbReference type="NCBI Taxonomy" id="121734"/>
    <lineage>
        <taxon>Bacteria</taxon>
        <taxon>Bacillati</taxon>
        <taxon>Bacillota</taxon>
        <taxon>Clostridia</taxon>
        <taxon>Eubacteriales</taxon>
        <taxon>Heliobacteriaceae</taxon>
        <taxon>Heliomicrobium</taxon>
    </lineage>
</organism>
<evidence type="ECO:0000259" key="13">
    <source>
        <dbReference type="Pfam" id="PF13090"/>
    </source>
</evidence>
<protein>
    <recommendedName>
        <fullName evidence="8 9">Polyphosphate kinase</fullName>
        <ecNumber evidence="8 9">2.7.4.1</ecNumber>
    </recommendedName>
    <alternativeName>
        <fullName evidence="8">ATP-polyphosphate phosphotransferase</fullName>
    </alternativeName>
    <alternativeName>
        <fullName evidence="8">Polyphosphoric acid kinase</fullName>
    </alternativeName>
</protein>
<accession>A0A845LBN6</accession>
<evidence type="ECO:0000256" key="3">
    <source>
        <dbReference type="ARBA" id="ARBA00022723"/>
    </source>
</evidence>
<keyword evidence="16" id="KW-1185">Reference proteome</keyword>
<feature type="region of interest" description="Disordered" evidence="10">
    <location>
        <begin position="1"/>
        <end position="23"/>
    </location>
</feature>
<proteinExistence type="inferred from homology"/>
<evidence type="ECO:0000256" key="10">
    <source>
        <dbReference type="SAM" id="MobiDB-lite"/>
    </source>
</evidence>
<feature type="domain" description="Polyphosphate kinase C-terminal" evidence="14">
    <location>
        <begin position="355"/>
        <end position="518"/>
    </location>
</feature>
<dbReference type="NCBIfam" id="NF003920">
    <property type="entry name" value="PRK05443.2-1"/>
    <property type="match status" value="1"/>
</dbReference>
<keyword evidence="3 8" id="KW-0479">Metal-binding</keyword>
<dbReference type="PANTHER" id="PTHR30218">
    <property type="entry name" value="POLYPHOSPHATE KINASE"/>
    <property type="match status" value="1"/>
</dbReference>
<dbReference type="InterPro" id="IPR025200">
    <property type="entry name" value="PPK_C_dom2"/>
</dbReference>
<keyword evidence="5 8" id="KW-0418">Kinase</keyword>
<dbReference type="EC" id="2.7.4.1" evidence="8 9"/>
<evidence type="ECO:0000256" key="8">
    <source>
        <dbReference type="HAMAP-Rule" id="MF_00347"/>
    </source>
</evidence>
<feature type="domain" description="Polyphosphate kinase N-terminal" evidence="12">
    <location>
        <begin position="32"/>
        <end position="137"/>
    </location>
</feature>
<dbReference type="FunFam" id="3.30.870.10:FF:000001">
    <property type="entry name" value="Polyphosphate kinase"/>
    <property type="match status" value="1"/>
</dbReference>
<evidence type="ECO:0000256" key="4">
    <source>
        <dbReference type="ARBA" id="ARBA00022741"/>
    </source>
</evidence>
<dbReference type="PIRSF" id="PIRSF015589">
    <property type="entry name" value="PP_kinase"/>
    <property type="match status" value="1"/>
</dbReference>
<dbReference type="OrthoDB" id="9761456at2"/>
<dbReference type="InterPro" id="IPR036832">
    <property type="entry name" value="PPK_N_dom_sf"/>
</dbReference>
<keyword evidence="1 8" id="KW-0597">Phosphoprotein</keyword>
<evidence type="ECO:0000256" key="7">
    <source>
        <dbReference type="ARBA" id="ARBA00022842"/>
    </source>
</evidence>
<evidence type="ECO:0000256" key="6">
    <source>
        <dbReference type="ARBA" id="ARBA00022840"/>
    </source>
</evidence>
<evidence type="ECO:0000256" key="2">
    <source>
        <dbReference type="ARBA" id="ARBA00022679"/>
    </source>
</evidence>
<comment type="cofactor">
    <cofactor evidence="8">
        <name>Mg(2+)</name>
        <dbReference type="ChEBI" id="CHEBI:18420"/>
    </cofactor>
</comment>
<keyword evidence="2 8" id="KW-0808">Transferase</keyword>
<feature type="domain" description="Polyphosphate kinase middle" evidence="11">
    <location>
        <begin position="147"/>
        <end position="327"/>
    </location>
</feature>
<dbReference type="HAMAP" id="MF_00347">
    <property type="entry name" value="Polyphosphate_kinase"/>
    <property type="match status" value="1"/>
</dbReference>
<dbReference type="SUPFAM" id="SSF56024">
    <property type="entry name" value="Phospholipase D/nuclease"/>
    <property type="match status" value="2"/>
</dbReference>
<dbReference type="Proteomes" id="UP000463470">
    <property type="component" value="Unassembled WGS sequence"/>
</dbReference>
<feature type="region of interest" description="Disordered" evidence="10">
    <location>
        <begin position="705"/>
        <end position="740"/>
    </location>
</feature>
<dbReference type="Gene3D" id="3.30.870.10">
    <property type="entry name" value="Endonuclease Chain A"/>
    <property type="match status" value="2"/>
</dbReference>
<evidence type="ECO:0000313" key="15">
    <source>
        <dbReference type="EMBL" id="MZP31088.1"/>
    </source>
</evidence>
<feature type="binding site" evidence="8">
    <location>
        <position position="491"/>
    </location>
    <ligand>
        <name>ATP</name>
        <dbReference type="ChEBI" id="CHEBI:30616"/>
    </ligand>
</feature>
<dbReference type="EMBL" id="WXEY01000025">
    <property type="protein sequence ID" value="MZP31088.1"/>
    <property type="molecule type" value="Genomic_DNA"/>
</dbReference>
<feature type="domain" description="Polyphosphate kinase C-terminal" evidence="13">
    <location>
        <begin position="529"/>
        <end position="697"/>
    </location>
</feature>
<dbReference type="GO" id="GO:0005524">
    <property type="term" value="F:ATP binding"/>
    <property type="evidence" value="ECO:0007669"/>
    <property type="project" value="UniProtKB-KW"/>
</dbReference>
<dbReference type="Pfam" id="PF17941">
    <property type="entry name" value="PP_kinase_C_1"/>
    <property type="match status" value="1"/>
</dbReference>
<feature type="binding site" evidence="8">
    <location>
        <position position="587"/>
    </location>
    <ligand>
        <name>ATP</name>
        <dbReference type="ChEBI" id="CHEBI:30616"/>
    </ligand>
</feature>
<dbReference type="Gene3D" id="1.20.58.310">
    <property type="entry name" value="Polyphosphate kinase N-terminal domain"/>
    <property type="match status" value="1"/>
</dbReference>
<keyword evidence="6 8" id="KW-0067">ATP-binding</keyword>
<dbReference type="NCBIfam" id="NF003918">
    <property type="entry name" value="PRK05443.1-2"/>
    <property type="match status" value="1"/>
</dbReference>
<reference evidence="15 16" key="1">
    <citation type="submission" date="2020-01" db="EMBL/GenBank/DDBJ databases">
        <title>Whole-genome sequence of Heliobacterium undosum DSM 13378.</title>
        <authorList>
            <person name="Kyndt J.A."/>
            <person name="Meyer T.E."/>
        </authorList>
    </citation>
    <scope>NUCLEOTIDE SEQUENCE [LARGE SCALE GENOMIC DNA]</scope>
    <source>
        <strain evidence="15 16">DSM 13378</strain>
    </source>
</reference>
<comment type="caution">
    <text evidence="15">The sequence shown here is derived from an EMBL/GenBank/DDBJ whole genome shotgun (WGS) entry which is preliminary data.</text>
</comment>
<comment type="catalytic activity">
    <reaction evidence="8 9">
        <text>[phosphate](n) + ATP = [phosphate](n+1) + ADP</text>
        <dbReference type="Rhea" id="RHEA:19573"/>
        <dbReference type="Rhea" id="RHEA-COMP:9859"/>
        <dbReference type="Rhea" id="RHEA-COMP:14280"/>
        <dbReference type="ChEBI" id="CHEBI:16838"/>
        <dbReference type="ChEBI" id="CHEBI:30616"/>
        <dbReference type="ChEBI" id="CHEBI:456216"/>
        <dbReference type="EC" id="2.7.4.1"/>
    </reaction>
</comment>
<keyword evidence="7 8" id="KW-0460">Magnesium</keyword>
<feature type="compositionally biased region" description="Basic residues" evidence="10">
    <location>
        <begin position="705"/>
        <end position="716"/>
    </location>
</feature>
<dbReference type="InterPro" id="IPR025198">
    <property type="entry name" value="PPK_N_dom"/>
</dbReference>